<protein>
    <submittedName>
        <fullName evidence="1">Uncharacterized protein</fullName>
    </submittedName>
</protein>
<dbReference type="Proteomes" id="UP000242133">
    <property type="component" value="Unassembled WGS sequence"/>
</dbReference>
<organism evidence="1 2">
    <name type="scientific">Marinobacterium halophilum</name>
    <dbReference type="NCBI Taxonomy" id="267374"/>
    <lineage>
        <taxon>Bacteria</taxon>
        <taxon>Pseudomonadati</taxon>
        <taxon>Pseudomonadota</taxon>
        <taxon>Gammaproteobacteria</taxon>
        <taxon>Oceanospirillales</taxon>
        <taxon>Oceanospirillaceae</taxon>
        <taxon>Marinobacterium</taxon>
    </lineage>
</organism>
<accession>A0A2P8EN77</accession>
<proteinExistence type="predicted"/>
<keyword evidence="2" id="KW-1185">Reference proteome</keyword>
<reference evidence="1 2" key="1">
    <citation type="submission" date="2018-03" db="EMBL/GenBank/DDBJ databases">
        <title>Genomic Encyclopedia of Archaeal and Bacterial Type Strains, Phase II (KMG-II): from individual species to whole genera.</title>
        <authorList>
            <person name="Goeker M."/>
        </authorList>
    </citation>
    <scope>NUCLEOTIDE SEQUENCE [LARGE SCALE GENOMIC DNA]</scope>
    <source>
        <strain evidence="1 2">DSM 17586</strain>
    </source>
</reference>
<dbReference type="EMBL" id="PYGI01000024">
    <property type="protein sequence ID" value="PSL10929.1"/>
    <property type="molecule type" value="Genomic_DNA"/>
</dbReference>
<dbReference type="RefSeq" id="WP_106592964.1">
    <property type="nucleotide sequence ID" value="NZ_PYGI01000024.1"/>
</dbReference>
<evidence type="ECO:0000313" key="2">
    <source>
        <dbReference type="Proteomes" id="UP000242133"/>
    </source>
</evidence>
<gene>
    <name evidence="1" type="ORF">CLV44_1249</name>
</gene>
<dbReference type="OrthoDB" id="7065204at2"/>
<sequence length="153" mass="17384">MKIIKNYDVNLKVISEATETQAPKSEVTIKGTKLKLIISGFYLEACIQYDERYLVFTTDGCPFEESLNIYLLSGDNEIIDSATAFCPYGTGSFQLLGTTDPDLVQFKFFIDKDWQIKIFKSNRINIPYISESSGVWRKIKFCRSFGVSEVSAQ</sequence>
<comment type="caution">
    <text evidence="1">The sequence shown here is derived from an EMBL/GenBank/DDBJ whole genome shotgun (WGS) entry which is preliminary data.</text>
</comment>
<dbReference type="AlphaFoldDB" id="A0A2P8EN77"/>
<evidence type="ECO:0000313" key="1">
    <source>
        <dbReference type="EMBL" id="PSL10929.1"/>
    </source>
</evidence>
<name>A0A2P8EN77_9GAMM</name>